<reference evidence="1 2" key="1">
    <citation type="submission" date="2018-02" db="EMBL/GenBank/DDBJ databases">
        <title>Genome sequence of the basidiomycete white-rot fungus Phlebia centrifuga.</title>
        <authorList>
            <person name="Granchi Z."/>
            <person name="Peng M."/>
            <person name="de Vries R.P."/>
            <person name="Hilden K."/>
            <person name="Makela M.R."/>
            <person name="Grigoriev I."/>
            <person name="Riley R."/>
        </authorList>
    </citation>
    <scope>NUCLEOTIDE SEQUENCE [LARGE SCALE GENOMIC DNA]</scope>
    <source>
        <strain evidence="1 2">FBCC195</strain>
    </source>
</reference>
<dbReference type="STRING" id="98765.A0A2R6NP14"/>
<sequence length="111" mass="12446">MRHAVTTPAYLFRKALDNILFALTAQQLPLESSAFKASQDPFPTRNPSGWLPLYTMVTFRPDISYTAVKRKVHQQSQILNYAAMARAPNVNESLDPVTRTNGYGFTNGDIL</sequence>
<evidence type="ECO:0000313" key="2">
    <source>
        <dbReference type="Proteomes" id="UP000186601"/>
    </source>
</evidence>
<gene>
    <name evidence="1" type="ORF">PHLCEN_2v10129</name>
</gene>
<dbReference type="EMBL" id="MLYV02001019">
    <property type="protein sequence ID" value="PSR74173.1"/>
    <property type="molecule type" value="Genomic_DNA"/>
</dbReference>
<dbReference type="OrthoDB" id="10053569at2759"/>
<evidence type="ECO:0000313" key="1">
    <source>
        <dbReference type="EMBL" id="PSR74173.1"/>
    </source>
</evidence>
<protein>
    <submittedName>
        <fullName evidence="1">Uncharacterized protein</fullName>
    </submittedName>
</protein>
<dbReference type="Proteomes" id="UP000186601">
    <property type="component" value="Unassembled WGS sequence"/>
</dbReference>
<comment type="caution">
    <text evidence="1">The sequence shown here is derived from an EMBL/GenBank/DDBJ whole genome shotgun (WGS) entry which is preliminary data.</text>
</comment>
<keyword evidence="2" id="KW-1185">Reference proteome</keyword>
<dbReference type="AlphaFoldDB" id="A0A2R6NP14"/>
<proteinExistence type="predicted"/>
<accession>A0A2R6NP14</accession>
<name>A0A2R6NP14_9APHY</name>
<organism evidence="1 2">
    <name type="scientific">Hermanssonia centrifuga</name>
    <dbReference type="NCBI Taxonomy" id="98765"/>
    <lineage>
        <taxon>Eukaryota</taxon>
        <taxon>Fungi</taxon>
        <taxon>Dikarya</taxon>
        <taxon>Basidiomycota</taxon>
        <taxon>Agaricomycotina</taxon>
        <taxon>Agaricomycetes</taxon>
        <taxon>Polyporales</taxon>
        <taxon>Meruliaceae</taxon>
        <taxon>Hermanssonia</taxon>
    </lineage>
</organism>